<evidence type="ECO:0000313" key="2">
    <source>
        <dbReference type="Proteomes" id="UP000299102"/>
    </source>
</evidence>
<comment type="caution">
    <text evidence="1">The sequence shown here is derived from an EMBL/GenBank/DDBJ whole genome shotgun (WGS) entry which is preliminary data.</text>
</comment>
<gene>
    <name evidence="1" type="ORF">EVAR_8403_1</name>
</gene>
<dbReference type="EMBL" id="BGZK01000531">
    <property type="protein sequence ID" value="GBP48795.1"/>
    <property type="molecule type" value="Genomic_DNA"/>
</dbReference>
<organism evidence="1 2">
    <name type="scientific">Eumeta variegata</name>
    <name type="common">Bagworm moth</name>
    <name type="synonym">Eumeta japonica</name>
    <dbReference type="NCBI Taxonomy" id="151549"/>
    <lineage>
        <taxon>Eukaryota</taxon>
        <taxon>Metazoa</taxon>
        <taxon>Ecdysozoa</taxon>
        <taxon>Arthropoda</taxon>
        <taxon>Hexapoda</taxon>
        <taxon>Insecta</taxon>
        <taxon>Pterygota</taxon>
        <taxon>Neoptera</taxon>
        <taxon>Endopterygota</taxon>
        <taxon>Lepidoptera</taxon>
        <taxon>Glossata</taxon>
        <taxon>Ditrysia</taxon>
        <taxon>Tineoidea</taxon>
        <taxon>Psychidae</taxon>
        <taxon>Oiketicinae</taxon>
        <taxon>Eumeta</taxon>
    </lineage>
</organism>
<sequence length="128" mass="14123">MHRLGKARAVLNHRGSNAIERGLIQLQECARVGIRAPAIAGRRVHNAPPLAFITSAANKATHKGTIMERPVRIRMDSSYQSGGCSSTPTAVHSRHVARVPNDAFWCRRCGAFRTILFIYQRNTITGGY</sequence>
<keyword evidence="2" id="KW-1185">Reference proteome</keyword>
<evidence type="ECO:0000313" key="1">
    <source>
        <dbReference type="EMBL" id="GBP48795.1"/>
    </source>
</evidence>
<accession>A0A4C1WF94</accession>
<protein>
    <submittedName>
        <fullName evidence="1">Uncharacterized protein</fullName>
    </submittedName>
</protein>
<reference evidence="1 2" key="1">
    <citation type="journal article" date="2019" name="Commun. Biol.">
        <title>The bagworm genome reveals a unique fibroin gene that provides high tensile strength.</title>
        <authorList>
            <person name="Kono N."/>
            <person name="Nakamura H."/>
            <person name="Ohtoshi R."/>
            <person name="Tomita M."/>
            <person name="Numata K."/>
            <person name="Arakawa K."/>
        </authorList>
    </citation>
    <scope>NUCLEOTIDE SEQUENCE [LARGE SCALE GENOMIC DNA]</scope>
</reference>
<dbReference type="AlphaFoldDB" id="A0A4C1WF94"/>
<dbReference type="Proteomes" id="UP000299102">
    <property type="component" value="Unassembled WGS sequence"/>
</dbReference>
<name>A0A4C1WF94_EUMVA</name>
<proteinExistence type="predicted"/>